<evidence type="ECO:0000256" key="1">
    <source>
        <dbReference type="SAM" id="MobiDB-lite"/>
    </source>
</evidence>
<protein>
    <recommendedName>
        <fullName evidence="2">Ribonuclease H1 N-terminal domain-containing protein</fullName>
    </recommendedName>
</protein>
<dbReference type="InterPro" id="IPR009027">
    <property type="entry name" value="Ribosomal_bL9/RNase_H1_N"/>
</dbReference>
<evidence type="ECO:0000313" key="3">
    <source>
        <dbReference type="EMBL" id="KAJ7022249.1"/>
    </source>
</evidence>
<gene>
    <name evidence="3" type="ORF">C8F04DRAFT_1194658</name>
</gene>
<dbReference type="Gene3D" id="3.40.970.10">
    <property type="entry name" value="Ribonuclease H1, N-terminal domain"/>
    <property type="match status" value="1"/>
</dbReference>
<accession>A0AAD6S6T2</accession>
<feature type="compositionally biased region" description="Low complexity" evidence="1">
    <location>
        <begin position="153"/>
        <end position="167"/>
    </location>
</feature>
<organism evidence="3 4">
    <name type="scientific">Mycena alexandri</name>
    <dbReference type="NCBI Taxonomy" id="1745969"/>
    <lineage>
        <taxon>Eukaryota</taxon>
        <taxon>Fungi</taxon>
        <taxon>Dikarya</taxon>
        <taxon>Basidiomycota</taxon>
        <taxon>Agaricomycotina</taxon>
        <taxon>Agaricomycetes</taxon>
        <taxon>Agaricomycetidae</taxon>
        <taxon>Agaricales</taxon>
        <taxon>Marasmiineae</taxon>
        <taxon>Mycenaceae</taxon>
        <taxon>Mycena</taxon>
    </lineage>
</organism>
<dbReference type="EMBL" id="JARJCM010000213">
    <property type="protein sequence ID" value="KAJ7022249.1"/>
    <property type="molecule type" value="Genomic_DNA"/>
</dbReference>
<reference evidence="3" key="1">
    <citation type="submission" date="2023-03" db="EMBL/GenBank/DDBJ databases">
        <title>Massive genome expansion in bonnet fungi (Mycena s.s.) driven by repeated elements and novel gene families across ecological guilds.</title>
        <authorList>
            <consortium name="Lawrence Berkeley National Laboratory"/>
            <person name="Harder C.B."/>
            <person name="Miyauchi S."/>
            <person name="Viragh M."/>
            <person name="Kuo A."/>
            <person name="Thoen E."/>
            <person name="Andreopoulos B."/>
            <person name="Lu D."/>
            <person name="Skrede I."/>
            <person name="Drula E."/>
            <person name="Henrissat B."/>
            <person name="Morin E."/>
            <person name="Kohler A."/>
            <person name="Barry K."/>
            <person name="LaButti K."/>
            <person name="Morin E."/>
            <person name="Salamov A."/>
            <person name="Lipzen A."/>
            <person name="Mereny Z."/>
            <person name="Hegedus B."/>
            <person name="Baldrian P."/>
            <person name="Stursova M."/>
            <person name="Weitz H."/>
            <person name="Taylor A."/>
            <person name="Grigoriev I.V."/>
            <person name="Nagy L.G."/>
            <person name="Martin F."/>
            <person name="Kauserud H."/>
        </authorList>
    </citation>
    <scope>NUCLEOTIDE SEQUENCE</scope>
    <source>
        <strain evidence="3">CBHHK200</strain>
    </source>
</reference>
<dbReference type="InterPro" id="IPR011320">
    <property type="entry name" value="RNase_H1_N"/>
</dbReference>
<feature type="domain" description="Ribonuclease H1 N-terminal" evidence="2">
    <location>
        <begin position="92"/>
        <end position="134"/>
    </location>
</feature>
<dbReference type="Proteomes" id="UP001218188">
    <property type="component" value="Unassembled WGS sequence"/>
</dbReference>
<proteinExistence type="predicted"/>
<feature type="region of interest" description="Disordered" evidence="1">
    <location>
        <begin position="146"/>
        <end position="167"/>
    </location>
</feature>
<name>A0AAD6S6T2_9AGAR</name>
<dbReference type="SUPFAM" id="SSF55658">
    <property type="entry name" value="L9 N-domain-like"/>
    <property type="match status" value="1"/>
</dbReference>
<evidence type="ECO:0000259" key="2">
    <source>
        <dbReference type="Pfam" id="PF01693"/>
    </source>
</evidence>
<dbReference type="Pfam" id="PF01693">
    <property type="entry name" value="Cauli_VI"/>
    <property type="match status" value="1"/>
</dbReference>
<evidence type="ECO:0000313" key="4">
    <source>
        <dbReference type="Proteomes" id="UP001218188"/>
    </source>
</evidence>
<dbReference type="AlphaFoldDB" id="A0AAD6S6T2"/>
<sequence length="182" mass="19156">MADASAAAINASTPEQELQSLISLLAAISQMSLELTTRCLDVQTRLPGVIERVLDAQTVPPILAWVPLVPRTPGEVEAAHPPPIAGSAERSYHVVTTGREPGLYDDVNDSNYQVLGVPNAKHRKVTGLAAALAYYRAKYDAQEVSKWGPQPAPRASGEPAAGSSSAAYLHSHPGVKVSVTIG</sequence>
<keyword evidence="4" id="KW-1185">Reference proteome</keyword>
<dbReference type="InterPro" id="IPR037056">
    <property type="entry name" value="RNase_H1_N_sf"/>
</dbReference>
<comment type="caution">
    <text evidence="3">The sequence shown here is derived from an EMBL/GenBank/DDBJ whole genome shotgun (WGS) entry which is preliminary data.</text>
</comment>